<evidence type="ECO:0000256" key="3">
    <source>
        <dbReference type="PROSITE-ProRule" id="PRU00122"/>
    </source>
</evidence>
<organism evidence="8 9">
    <name type="scientific">Priapulus caudatus</name>
    <name type="common">Priapulid worm</name>
    <dbReference type="NCBI Taxonomy" id="37621"/>
    <lineage>
        <taxon>Eukaryota</taxon>
        <taxon>Metazoa</taxon>
        <taxon>Ecdysozoa</taxon>
        <taxon>Scalidophora</taxon>
        <taxon>Priapulida</taxon>
        <taxon>Priapulimorpha</taxon>
        <taxon>Priapulimorphida</taxon>
        <taxon>Priapulidae</taxon>
        <taxon>Priapulus</taxon>
    </lineage>
</organism>
<feature type="domain" description="EGF-like" evidence="7">
    <location>
        <begin position="190"/>
        <end position="237"/>
    </location>
</feature>
<dbReference type="InterPro" id="IPR013320">
    <property type="entry name" value="ConA-like_dom_sf"/>
</dbReference>
<dbReference type="PROSITE" id="PS01186">
    <property type="entry name" value="EGF_2"/>
    <property type="match status" value="1"/>
</dbReference>
<feature type="domain" description="Laminin G" evidence="6">
    <location>
        <begin position="463"/>
        <end position="644"/>
    </location>
</feature>
<evidence type="ECO:0000256" key="2">
    <source>
        <dbReference type="PROSITE-ProRule" id="PRU00076"/>
    </source>
</evidence>
<feature type="disulfide bond" evidence="3">
    <location>
        <begin position="839"/>
        <end position="866"/>
    </location>
</feature>
<keyword evidence="8" id="KW-1185">Reference proteome</keyword>
<feature type="disulfide bond" evidence="2">
    <location>
        <begin position="448"/>
        <end position="457"/>
    </location>
</feature>
<feature type="disulfide bond" evidence="2">
    <location>
        <begin position="227"/>
        <end position="236"/>
    </location>
</feature>
<keyword evidence="2" id="KW-0245">EGF-like domain</keyword>
<dbReference type="InterPro" id="IPR001791">
    <property type="entry name" value="Laminin_G"/>
</dbReference>
<dbReference type="RefSeq" id="XP_014667487.1">
    <property type="nucleotide sequence ID" value="XM_014812001.1"/>
</dbReference>
<dbReference type="PROSITE" id="PS50026">
    <property type="entry name" value="EGF_3"/>
    <property type="match status" value="3"/>
</dbReference>
<dbReference type="PROSITE" id="PS00022">
    <property type="entry name" value="EGF_1"/>
    <property type="match status" value="2"/>
</dbReference>
<feature type="region of interest" description="Disordered" evidence="4">
    <location>
        <begin position="117"/>
        <end position="151"/>
    </location>
</feature>
<dbReference type="SUPFAM" id="SSF49899">
    <property type="entry name" value="Concanavalin A-like lectins/glucanases"/>
    <property type="match status" value="3"/>
</dbReference>
<evidence type="ECO:0000256" key="1">
    <source>
        <dbReference type="ARBA" id="ARBA00023157"/>
    </source>
</evidence>
<dbReference type="GeneID" id="106809059"/>
<evidence type="ECO:0000313" key="8">
    <source>
        <dbReference type="Proteomes" id="UP000695022"/>
    </source>
</evidence>
<gene>
    <name evidence="9" type="primary">LOC106809059</name>
</gene>
<dbReference type="Pfam" id="PF00054">
    <property type="entry name" value="Laminin_G_1"/>
    <property type="match status" value="3"/>
</dbReference>
<name>A0ABM1E5L6_PRICU</name>
<dbReference type="CDD" id="cd00054">
    <property type="entry name" value="EGF_CA"/>
    <property type="match status" value="2"/>
</dbReference>
<accession>A0ABM1E5L6</accession>
<sequence length="868" mass="94636">MASPWKVGFFIFALFLAAPHPSWQKLEAVFQGQCTHLNPCEHRCINQVDSTFECACFEGYELSHDGASCREIRKTGAAAAHMAARGHVNLGDPEVETDYLPVDDMPEPAVVDDARWSDITAPSDGDTTPQVSVRETTKTERSSSSSSSVVARVEPTDLTLANATRRDVTLTRAMSPHAVVRIDSALPQLIFASCDELVCDNGGRCVVAADDDDNDDDVAEPVARCQCPLGSHGQFCQHRVVIQWPRFAGDSVLQFPVLENSCTAFNVTVAFRPEALNGVLLYGGEHYDLTGDFFMIGLRAGKVEFRFDCGSGVGIIRAPKTVTLGQWNTVHLRRKGVRAWLSVNDGEPIYGKALGSHACLSVQEKLHLGGAADFSVVAARLEMSEGIVGCVRDLIVNNHAYDLRPLPRGEAVAGVNVEECSAHVCDTLTCRNGGMCMPLSPDAAACECPLGHHGQHCEHSAEIHVPSFDGTSYLRYHGLENSALSFLEMEIAFKPYAPDGVILYNGNPREAGAPEDFILLTMTDGYLEFRCDLGTGQAKIRSMERLDMDQWHTVHVMRTGRDAILQIDNQSRVEVLLRGGYTELSLHGDLYIGGTRSKDDITSSLQTLQNFYGCIQKVSINGVRLRLIQSALVGVNVANCLHPCAGEPCLNGGVCNAEKDSYTCDCRLGFTDYNCEKEIGIENLRQASAQFTGRSYLYYTREEILSRIAGKVNSIQISFRTKASNGLLLWSGQEKMFANSDFLFIGIMDGHLEFGYNLGSGVAIIRDNSTWVGDGAWHTVKAIRTSQEGSLVVDMGRIASAESPGRLQQLDINTGLYVGGSYNVEASTLRRYNQGFSGCISSIILGSDLRVMVLKDASIGWNVDQCAG</sequence>
<dbReference type="PANTHER" id="PTHR15036">
    <property type="entry name" value="PIKACHURIN-LIKE PROTEIN"/>
    <property type="match status" value="1"/>
</dbReference>
<dbReference type="CDD" id="cd00110">
    <property type="entry name" value="LamG"/>
    <property type="match status" value="3"/>
</dbReference>
<dbReference type="SMART" id="SM00282">
    <property type="entry name" value="LamG"/>
    <property type="match status" value="3"/>
</dbReference>
<feature type="signal peptide" evidence="5">
    <location>
        <begin position="1"/>
        <end position="24"/>
    </location>
</feature>
<protein>
    <submittedName>
        <fullName evidence="9">Pikachurin-like</fullName>
    </submittedName>
</protein>
<dbReference type="Pfam" id="PF00008">
    <property type="entry name" value="EGF"/>
    <property type="match status" value="1"/>
</dbReference>
<feature type="domain" description="EGF-like" evidence="7">
    <location>
        <begin position="421"/>
        <end position="458"/>
    </location>
</feature>
<feature type="disulfide bond" evidence="2">
    <location>
        <begin position="666"/>
        <end position="675"/>
    </location>
</feature>
<evidence type="ECO:0000256" key="5">
    <source>
        <dbReference type="SAM" id="SignalP"/>
    </source>
</evidence>
<feature type="domain" description="EGF-like" evidence="7">
    <location>
        <begin position="641"/>
        <end position="676"/>
    </location>
</feature>
<feature type="compositionally biased region" description="Low complexity" evidence="4">
    <location>
        <begin position="142"/>
        <end position="151"/>
    </location>
</feature>
<comment type="caution">
    <text evidence="2">Lacks conserved residue(s) required for the propagation of feature annotation.</text>
</comment>
<dbReference type="InterPro" id="IPR050372">
    <property type="entry name" value="Neurexin-related_CASP"/>
</dbReference>
<dbReference type="Gene3D" id="2.60.120.200">
    <property type="match status" value="3"/>
</dbReference>
<dbReference type="InterPro" id="IPR001881">
    <property type="entry name" value="EGF-like_Ca-bd_dom"/>
</dbReference>
<dbReference type="SMART" id="SM00181">
    <property type="entry name" value="EGF"/>
    <property type="match status" value="4"/>
</dbReference>
<proteinExistence type="predicted"/>
<dbReference type="SUPFAM" id="SSF57196">
    <property type="entry name" value="EGF/Laminin"/>
    <property type="match status" value="1"/>
</dbReference>
<evidence type="ECO:0000313" key="9">
    <source>
        <dbReference type="RefSeq" id="XP_014667487.1"/>
    </source>
</evidence>
<dbReference type="PROSITE" id="PS50025">
    <property type="entry name" value="LAM_G_DOMAIN"/>
    <property type="match status" value="3"/>
</dbReference>
<evidence type="ECO:0000259" key="6">
    <source>
        <dbReference type="PROSITE" id="PS50025"/>
    </source>
</evidence>
<feature type="domain" description="Laminin G" evidence="6">
    <location>
        <begin position="688"/>
        <end position="866"/>
    </location>
</feature>
<reference evidence="9" key="1">
    <citation type="submission" date="2025-08" db="UniProtKB">
        <authorList>
            <consortium name="RefSeq"/>
        </authorList>
    </citation>
    <scope>IDENTIFICATION</scope>
</reference>
<dbReference type="SMART" id="SM00179">
    <property type="entry name" value="EGF_CA"/>
    <property type="match status" value="3"/>
</dbReference>
<feature type="domain" description="Laminin G" evidence="6">
    <location>
        <begin position="242"/>
        <end position="420"/>
    </location>
</feature>
<keyword evidence="5" id="KW-0732">Signal</keyword>
<feature type="chain" id="PRO_5047280346" evidence="5">
    <location>
        <begin position="25"/>
        <end position="868"/>
    </location>
</feature>
<dbReference type="Proteomes" id="UP000695022">
    <property type="component" value="Unplaced"/>
</dbReference>
<dbReference type="PANTHER" id="PTHR15036:SF85">
    <property type="entry name" value="SP2353, ISOFORM A"/>
    <property type="match status" value="1"/>
</dbReference>
<dbReference type="InterPro" id="IPR000742">
    <property type="entry name" value="EGF"/>
</dbReference>
<keyword evidence="1 2" id="KW-1015">Disulfide bond</keyword>
<dbReference type="Gene3D" id="2.10.25.10">
    <property type="entry name" value="Laminin"/>
    <property type="match status" value="4"/>
</dbReference>
<evidence type="ECO:0000259" key="7">
    <source>
        <dbReference type="PROSITE" id="PS50026"/>
    </source>
</evidence>
<evidence type="ECO:0000256" key="4">
    <source>
        <dbReference type="SAM" id="MobiDB-lite"/>
    </source>
</evidence>